<dbReference type="EMBL" id="AVOT02016150">
    <property type="protein sequence ID" value="MBW0501102.1"/>
    <property type="molecule type" value="Genomic_DNA"/>
</dbReference>
<protein>
    <recommendedName>
        <fullName evidence="1">1-alkyl-2-acetylglycerophosphocholine esterase</fullName>
        <ecNumber evidence="1">3.1.1.47</ecNumber>
    </recommendedName>
</protein>
<keyword evidence="4" id="KW-0443">Lipid metabolism</keyword>
<proteinExistence type="predicted"/>
<keyword evidence="3" id="KW-0442">Lipid degradation</keyword>
<dbReference type="SUPFAM" id="SSF53474">
    <property type="entry name" value="alpha/beta-Hydrolases"/>
    <property type="match status" value="1"/>
</dbReference>
<evidence type="ECO:0000256" key="2">
    <source>
        <dbReference type="ARBA" id="ARBA00022801"/>
    </source>
</evidence>
<evidence type="ECO:0000256" key="4">
    <source>
        <dbReference type="ARBA" id="ARBA00023098"/>
    </source>
</evidence>
<dbReference type="PANTHER" id="PTHR10272:SF0">
    <property type="entry name" value="PLATELET-ACTIVATING FACTOR ACETYLHYDROLASE"/>
    <property type="match status" value="1"/>
</dbReference>
<dbReference type="Pfam" id="PF03403">
    <property type="entry name" value="PAF-AH_p_II"/>
    <property type="match status" value="1"/>
</dbReference>
<keyword evidence="5" id="KW-1133">Transmembrane helix</keyword>
<dbReference type="GO" id="GO:0016042">
    <property type="term" value="P:lipid catabolic process"/>
    <property type="evidence" value="ECO:0007669"/>
    <property type="project" value="UniProtKB-KW"/>
</dbReference>
<keyword evidence="7" id="KW-1185">Reference proteome</keyword>
<dbReference type="Proteomes" id="UP000765509">
    <property type="component" value="Unassembled WGS sequence"/>
</dbReference>
<evidence type="ECO:0000313" key="6">
    <source>
        <dbReference type="EMBL" id="MBW0501102.1"/>
    </source>
</evidence>
<gene>
    <name evidence="6" type="ORF">O181_040817</name>
</gene>
<dbReference type="AlphaFoldDB" id="A0A9Q3HEA0"/>
<evidence type="ECO:0000313" key="7">
    <source>
        <dbReference type="Proteomes" id="UP000765509"/>
    </source>
</evidence>
<dbReference type="InterPro" id="IPR029058">
    <property type="entry name" value="AB_hydrolase_fold"/>
</dbReference>
<dbReference type="OrthoDB" id="2506965at2759"/>
<name>A0A9Q3HEA0_9BASI</name>
<evidence type="ECO:0000256" key="5">
    <source>
        <dbReference type="SAM" id="Phobius"/>
    </source>
</evidence>
<dbReference type="EC" id="3.1.1.47" evidence="1"/>
<keyword evidence="5" id="KW-0472">Membrane</keyword>
<keyword evidence="2" id="KW-0378">Hydrolase</keyword>
<dbReference type="Gene3D" id="3.40.50.1820">
    <property type="entry name" value="alpha/beta hydrolase"/>
    <property type="match status" value="1"/>
</dbReference>
<dbReference type="PANTHER" id="PTHR10272">
    <property type="entry name" value="PLATELET-ACTIVATING FACTOR ACETYLHYDROLASE"/>
    <property type="match status" value="1"/>
</dbReference>
<accession>A0A9Q3HEA0</accession>
<comment type="caution">
    <text evidence="6">The sequence shown here is derived from an EMBL/GenBank/DDBJ whole genome shotgun (WGS) entry which is preliminary data.</text>
</comment>
<dbReference type="GO" id="GO:0003847">
    <property type="term" value="F:1-alkyl-2-acetylglycerophosphocholine esterase activity"/>
    <property type="evidence" value="ECO:0007669"/>
    <property type="project" value="UniProtKB-EC"/>
</dbReference>
<reference evidence="6" key="1">
    <citation type="submission" date="2021-03" db="EMBL/GenBank/DDBJ databases">
        <title>Draft genome sequence of rust myrtle Austropuccinia psidii MF-1, a brazilian biotype.</title>
        <authorList>
            <person name="Quecine M.C."/>
            <person name="Pachon D.M.R."/>
            <person name="Bonatelli M.L."/>
            <person name="Correr F.H."/>
            <person name="Franceschini L.M."/>
            <person name="Leite T.F."/>
            <person name="Margarido G.R.A."/>
            <person name="Almeida C.A."/>
            <person name="Ferrarezi J.A."/>
            <person name="Labate C.A."/>
        </authorList>
    </citation>
    <scope>NUCLEOTIDE SEQUENCE</scope>
    <source>
        <strain evidence="6">MF-1</strain>
    </source>
</reference>
<feature type="transmembrane region" description="Helical" evidence="5">
    <location>
        <begin position="6"/>
        <end position="26"/>
    </location>
</feature>
<keyword evidence="5" id="KW-0812">Transmembrane</keyword>
<evidence type="ECO:0000256" key="1">
    <source>
        <dbReference type="ARBA" id="ARBA00013201"/>
    </source>
</evidence>
<sequence>MDNLIYFSIWFGSIFLSAQLLVLCTLHKPLSSTERNRAKTCIFFKSSFSSLGRFHRHSFVSCLGVESKYLSHVFIYSQSFSPSASFSRRSRWKWLDWLTAFYLPAHDGPNQVGTITLELPFPEPYSTYTLSSQMRLLKPSNEPALKLTNSLITIFYPTDSLPKRFQSSSRLKWITLAQINGYLRFINLKSWKRWLALPFGLISLLLTKLPTQAAPSIALQSESGRIERRRLLLFCHGLTGSRTCYSQLCGQLAARGYVVAALEHRDGSAAHSLANINSGTNKLVVQVPYINMTDLTQETRPEDDFSARAYQLELRTIELLGASKLLAKFADPNGWSTIRDANLRTRGSAGWSGDDGSKWDQQEWVRFASAVDWKHDVIVGGHSFGAATALASARHPDRPAHWSKLLLYDPWLEPIPYWPNSAPKLKAQSDIKLPCLVINSPGFTDWKDHFQYLFEIINKGDPTSWLVTLGGISHTSFSDLPVIAETLFRFFKVTKLDSQQAIDLITQATIQFDESDGQEINVIELCGSRMGDRNRKEVRFAQAIPAGQFFVHIKPGTKG</sequence>
<organism evidence="6 7">
    <name type="scientific">Austropuccinia psidii MF-1</name>
    <dbReference type="NCBI Taxonomy" id="1389203"/>
    <lineage>
        <taxon>Eukaryota</taxon>
        <taxon>Fungi</taxon>
        <taxon>Dikarya</taxon>
        <taxon>Basidiomycota</taxon>
        <taxon>Pucciniomycotina</taxon>
        <taxon>Pucciniomycetes</taxon>
        <taxon>Pucciniales</taxon>
        <taxon>Sphaerophragmiaceae</taxon>
        <taxon>Austropuccinia</taxon>
    </lineage>
</organism>
<evidence type="ECO:0000256" key="3">
    <source>
        <dbReference type="ARBA" id="ARBA00022963"/>
    </source>
</evidence>